<comment type="caution">
    <text evidence="2">The sequence shown here is derived from an EMBL/GenBank/DDBJ whole genome shotgun (WGS) entry which is preliminary data.</text>
</comment>
<name>A0A8T4IN56_9ACTN</name>
<protein>
    <submittedName>
        <fullName evidence="2">Phosphotransferase</fullName>
    </submittedName>
</protein>
<proteinExistence type="predicted"/>
<dbReference type="SUPFAM" id="SSF56112">
    <property type="entry name" value="Protein kinase-like (PK-like)"/>
    <property type="match status" value="1"/>
</dbReference>
<feature type="domain" description="Aminoglycoside phosphotransferase" evidence="1">
    <location>
        <begin position="1"/>
        <end position="78"/>
    </location>
</feature>
<feature type="domain" description="Aminoglycoside phosphotransferase" evidence="1">
    <location>
        <begin position="89"/>
        <end position="135"/>
    </location>
</feature>
<reference evidence="2" key="1">
    <citation type="submission" date="2021-04" db="EMBL/GenBank/DDBJ databases">
        <title>Sequencing of actinobacteria type strains.</title>
        <authorList>
            <person name="Nguyen G.-S."/>
            <person name="Wentzel A."/>
        </authorList>
    </citation>
    <scope>NUCLEOTIDE SEQUENCE</scope>
    <source>
        <strain evidence="2">DSM 42095</strain>
    </source>
</reference>
<keyword evidence="3" id="KW-1185">Reference proteome</keyword>
<dbReference type="Gene3D" id="3.90.1200.10">
    <property type="match status" value="1"/>
</dbReference>
<dbReference type="InterPro" id="IPR002575">
    <property type="entry name" value="Aminoglycoside_PTrfase"/>
</dbReference>
<gene>
    <name evidence="2" type="ORF">KDA82_07395</name>
</gene>
<evidence type="ECO:0000313" key="3">
    <source>
        <dbReference type="Proteomes" id="UP000675554"/>
    </source>
</evidence>
<accession>A0A8T4IN56</accession>
<sequence>MHALLDHLAKSGFTRAPRLLDVDEEKGYEYLSYLPGEVGYPPIRAPWQTDEALRAAAHLIREYHDAVADFTPPENARWRFMVGAPRTGEIICHNDIANYNLLYSDGLPSALIDWDFAAPAGRTWDLAQAMWYLVPLHTPAYCRSVGWAEVDVPRRLRLFCDAYGLPEDDRVGLIDLVAERQTVTFRTMDTWAAQGVPGFAELVENPPEITERADAPHLRRHRDLWQRALL</sequence>
<dbReference type="EMBL" id="JAGSMN010000140">
    <property type="protein sequence ID" value="MBR7672840.1"/>
    <property type="molecule type" value="Genomic_DNA"/>
</dbReference>
<dbReference type="InterPro" id="IPR011009">
    <property type="entry name" value="Kinase-like_dom_sf"/>
</dbReference>
<evidence type="ECO:0000313" key="2">
    <source>
        <dbReference type="EMBL" id="MBR7672840.1"/>
    </source>
</evidence>
<evidence type="ECO:0000259" key="1">
    <source>
        <dbReference type="Pfam" id="PF01636"/>
    </source>
</evidence>
<dbReference type="Pfam" id="PF01636">
    <property type="entry name" value="APH"/>
    <property type="match status" value="2"/>
</dbReference>
<dbReference type="AlphaFoldDB" id="A0A8T4IN56"/>
<organism evidence="2 3">
    <name type="scientific">Streptomyces daliensis</name>
    <dbReference type="NCBI Taxonomy" id="299421"/>
    <lineage>
        <taxon>Bacteria</taxon>
        <taxon>Bacillati</taxon>
        <taxon>Actinomycetota</taxon>
        <taxon>Actinomycetes</taxon>
        <taxon>Kitasatosporales</taxon>
        <taxon>Streptomycetaceae</taxon>
        <taxon>Streptomyces</taxon>
    </lineage>
</organism>
<dbReference type="Proteomes" id="UP000675554">
    <property type="component" value="Unassembled WGS sequence"/>
</dbReference>